<dbReference type="Proteomes" id="UP000256924">
    <property type="component" value="Unassembled WGS sequence"/>
</dbReference>
<protein>
    <submittedName>
        <fullName evidence="1">Uncharacterized protein</fullName>
    </submittedName>
</protein>
<proteinExistence type="predicted"/>
<sequence length="68" mass="7986">MEEFIINAQEYIIEEILEHLECGSVGIGISKSWNCEKLDNSNLKFTLKPECEINPKDFFWFGYLTPNR</sequence>
<dbReference type="EMBL" id="QNVU01000024">
    <property type="protein sequence ID" value="REC47857.1"/>
    <property type="molecule type" value="Genomic_DNA"/>
</dbReference>
<gene>
    <name evidence="1" type="ORF">DRF68_12510</name>
</gene>
<evidence type="ECO:0000313" key="2">
    <source>
        <dbReference type="Proteomes" id="UP000256924"/>
    </source>
</evidence>
<name>A0A3D9B3C9_9FLAO</name>
<comment type="caution">
    <text evidence="1">The sequence shown here is derived from an EMBL/GenBank/DDBJ whole genome shotgun (WGS) entry which is preliminary data.</text>
</comment>
<organism evidence="1 2">
    <name type="scientific">Candidatus Chryseobacterium massiliense</name>
    <dbReference type="NCBI Taxonomy" id="204089"/>
    <lineage>
        <taxon>Bacteria</taxon>
        <taxon>Pseudomonadati</taxon>
        <taxon>Bacteroidota</taxon>
        <taxon>Flavobacteriia</taxon>
        <taxon>Flavobacteriales</taxon>
        <taxon>Weeksellaceae</taxon>
        <taxon>Chryseobacterium group</taxon>
        <taxon>Chryseobacterium</taxon>
    </lineage>
</organism>
<keyword evidence="2" id="KW-1185">Reference proteome</keyword>
<dbReference type="RefSeq" id="WP_116098922.1">
    <property type="nucleotide sequence ID" value="NZ_QNVU01000024.1"/>
</dbReference>
<accession>A0A3D9B3C9</accession>
<dbReference type="AlphaFoldDB" id="A0A3D9B3C9"/>
<reference evidence="1 2" key="1">
    <citation type="journal article" date="2004" name="Emerg. Infect. Dis.">
        <title>Amoebae-resisting bacteria isolated from human nasal swabs by amoebal coculture.</title>
        <authorList>
            <person name="Greub G."/>
            <person name="La Scola B."/>
            <person name="Raoult D."/>
        </authorList>
    </citation>
    <scope>NUCLEOTIDE SEQUENCE [LARGE SCALE GENOMIC DNA]</scope>
    <source>
        <strain evidence="1 2">CCUG 51329</strain>
    </source>
</reference>
<evidence type="ECO:0000313" key="1">
    <source>
        <dbReference type="EMBL" id="REC47857.1"/>
    </source>
</evidence>